<gene>
    <name evidence="3" type="ORF">H7B67_00050</name>
</gene>
<keyword evidence="1" id="KW-0732">Signal</keyword>
<name>A0A841SJ10_9BACL</name>
<evidence type="ECO:0000313" key="4">
    <source>
        <dbReference type="Proteomes" id="UP000535838"/>
    </source>
</evidence>
<feature type="domain" description="Copper amine oxidase-like N-terminal" evidence="2">
    <location>
        <begin position="51"/>
        <end position="155"/>
    </location>
</feature>
<evidence type="ECO:0000313" key="3">
    <source>
        <dbReference type="EMBL" id="MBB6632513.1"/>
    </source>
</evidence>
<feature type="chain" id="PRO_5032658089" description="Copper amine oxidase-like N-terminal domain-containing protein" evidence="1">
    <location>
        <begin position="30"/>
        <end position="645"/>
    </location>
</feature>
<dbReference type="SUPFAM" id="SSF55383">
    <property type="entry name" value="Copper amine oxidase, domain N"/>
    <property type="match status" value="2"/>
</dbReference>
<dbReference type="Proteomes" id="UP000535838">
    <property type="component" value="Unassembled WGS sequence"/>
</dbReference>
<proteinExistence type="predicted"/>
<feature type="signal peptide" evidence="1">
    <location>
        <begin position="1"/>
        <end position="29"/>
    </location>
</feature>
<dbReference type="Gene3D" id="3.30.457.10">
    <property type="entry name" value="Copper amine oxidase-like, N-terminal domain"/>
    <property type="match status" value="2"/>
</dbReference>
<dbReference type="AlphaFoldDB" id="A0A841SJ10"/>
<sequence length="645" mass="71046">MVTAKNSKAILSFLLILSFMFGLTVPALAAEGVTQTDGISIKLKVGSAQMTVNGNPVAITAPFQKDGTTFVPLSVITKSFGASLQLKDNKVITLKYLTHTIVLTIGSKTAWVDGQKSALVSAPVVVKGVTMVPLRVVQAFGATVTPNAATKEIVISVATSSSAGTGSGGSASGIDSDAGKTKIGDSYYGWTMNYPTGLVQSYQSANGDSLEFRDVAKDYYLAILVEEATNALSSSEVKEEMLSYFFEKETLISYEPAIQTGEDYSKAVSKDSTTGYFYQYRSFQANEKLYTVVFGKKTTSAAELEKEVGILNSFRTTFDPKDEKVKDLTAVADGQIAFEHDDYGMSVELPVDWWKDEDAGAYPFYYSGDQDAYLYAKVTSLVSGDTLEKWVDRRVERLKHLFDTPFYKEIERKNVTWNGQPAILLKISYSNDTKNWSDEYQLFSLAGNHRFYAEFSYFQTKKSEYEPMAEKVLDSIRIDPAVIDENIGYIEDSTDILDATATTSKTSKKFAFSVTLPQHWTGTSKDFEGGNVQYNDYGTTFSITVIEQPADLSAAYQSVQSLVQNKQQTAAGFKMIENGNVTIAGKSGKRIVYEEELNGTPYRNILTMVDHNGNLFIIEQIYDLANGSAFNLDLLNKAAQSIQFQ</sequence>
<dbReference type="EMBL" id="JACJVQ010000001">
    <property type="protein sequence ID" value="MBB6632513.1"/>
    <property type="molecule type" value="Genomic_DNA"/>
</dbReference>
<dbReference type="RefSeq" id="WP_185117759.1">
    <property type="nucleotide sequence ID" value="NZ_JACJVQ010000001.1"/>
</dbReference>
<evidence type="ECO:0000256" key="1">
    <source>
        <dbReference type="SAM" id="SignalP"/>
    </source>
</evidence>
<dbReference type="InterPro" id="IPR012854">
    <property type="entry name" value="Cu_amine_oxidase-like_N"/>
</dbReference>
<dbReference type="Gene3D" id="3.40.1000.10">
    <property type="entry name" value="Mog1/PsbP, alpha/beta/alpha sandwich"/>
    <property type="match status" value="2"/>
</dbReference>
<organism evidence="3 4">
    <name type="scientific">Cohnella thailandensis</name>
    <dbReference type="NCBI Taxonomy" id="557557"/>
    <lineage>
        <taxon>Bacteria</taxon>
        <taxon>Bacillati</taxon>
        <taxon>Bacillota</taxon>
        <taxon>Bacilli</taxon>
        <taxon>Bacillales</taxon>
        <taxon>Paenibacillaceae</taxon>
        <taxon>Cohnella</taxon>
    </lineage>
</organism>
<reference evidence="3 4" key="1">
    <citation type="submission" date="2020-08" db="EMBL/GenBank/DDBJ databases">
        <title>Cohnella phylogeny.</title>
        <authorList>
            <person name="Dunlap C."/>
        </authorList>
    </citation>
    <scope>NUCLEOTIDE SEQUENCE [LARGE SCALE GENOMIC DNA]</scope>
    <source>
        <strain evidence="3 4">DSM 25241</strain>
    </source>
</reference>
<evidence type="ECO:0000259" key="2">
    <source>
        <dbReference type="Pfam" id="PF07833"/>
    </source>
</evidence>
<comment type="caution">
    <text evidence="3">The sequence shown here is derived from an EMBL/GenBank/DDBJ whole genome shotgun (WGS) entry which is preliminary data.</text>
</comment>
<accession>A0A841SJ10</accession>
<dbReference type="Pfam" id="PF07833">
    <property type="entry name" value="Cu_amine_oxidN1"/>
    <property type="match status" value="1"/>
</dbReference>
<protein>
    <recommendedName>
        <fullName evidence="2">Copper amine oxidase-like N-terminal domain-containing protein</fullName>
    </recommendedName>
</protein>
<keyword evidence="4" id="KW-1185">Reference proteome</keyword>
<dbReference type="InterPro" id="IPR036582">
    <property type="entry name" value="Mao_N_sf"/>
</dbReference>